<evidence type="ECO:0008006" key="6">
    <source>
        <dbReference type="Google" id="ProtNLM"/>
    </source>
</evidence>
<dbReference type="Gene3D" id="1.25.10.10">
    <property type="entry name" value="Leucine-rich Repeat Variant"/>
    <property type="match status" value="1"/>
</dbReference>
<dbReference type="AlphaFoldDB" id="A0A2V2VD52"/>
<dbReference type="GO" id="GO:0005829">
    <property type="term" value="C:cytosol"/>
    <property type="evidence" value="ECO:0007669"/>
    <property type="project" value="TreeGrafter"/>
</dbReference>
<proteinExistence type="predicted"/>
<dbReference type="InterPro" id="IPR051023">
    <property type="entry name" value="PP2A_Regulatory_Subunit_A"/>
</dbReference>
<dbReference type="Proteomes" id="UP000246121">
    <property type="component" value="Unassembled WGS sequence"/>
</dbReference>
<dbReference type="VEuPathDB" id="TriTrypDB:ECC02_004745"/>
<organism evidence="4 5">
    <name type="scientific">Trypanosoma cruzi</name>
    <dbReference type="NCBI Taxonomy" id="5693"/>
    <lineage>
        <taxon>Eukaryota</taxon>
        <taxon>Discoba</taxon>
        <taxon>Euglenozoa</taxon>
        <taxon>Kinetoplastea</taxon>
        <taxon>Metakinetoplastina</taxon>
        <taxon>Trypanosomatida</taxon>
        <taxon>Trypanosomatidae</taxon>
        <taxon>Trypanosoma</taxon>
        <taxon>Schizotrypanum</taxon>
    </lineage>
</organism>
<dbReference type="VEuPathDB" id="TriTrypDB:TcCLB.507241.10"/>
<feature type="compositionally biased region" description="Low complexity" evidence="3">
    <location>
        <begin position="96"/>
        <end position="118"/>
    </location>
</feature>
<dbReference type="VEuPathDB" id="TriTrypDB:TcBrA4_0118870"/>
<dbReference type="InterPro" id="IPR011989">
    <property type="entry name" value="ARM-like"/>
</dbReference>
<dbReference type="PANTHER" id="PTHR10648:SF23">
    <property type="entry name" value="PHOSPHATASE 2A REGULATORY SUBUNIT, PUTATIVE-RELATED"/>
    <property type="match status" value="1"/>
</dbReference>
<feature type="region of interest" description="Disordered" evidence="3">
    <location>
        <begin position="95"/>
        <end position="124"/>
    </location>
</feature>
<dbReference type="VEuPathDB" id="TriTrypDB:Tc_MARK_5819"/>
<sequence length="831" mass="91892">MYSCRQSPFYSAELSVSTNDKLLESEGPGSCSPPVRRDDAATVAVCSASPAVLRETISVGSSPPPRSFEEIVEDAAGNLSIPVIDTLSLRRRANESTELSSEAAERSTTTQSSQSPAAINPLRSMNPAFSLSPRAANDSGELHLVSRIPSVTISTDRDKPPVEYNYVLGTVEGRRNFVTDALRLAKQMSKGKIVEELIPVLLMAANYDDSVRSIVGVLPGIVKLVQGLDEDSFSCFLGLIMNLCCSADHGVLRAIAASLQEIVVYVSEDIVKNLLLPLLTSMTMSFWSSPRAVAASLLGIFASRPTLVKESGMTVMQWFNCFIELSRDKCQFVQEMAVSSLHQWVAVAEVHQVNIAEMPIPLVYECMTEEKSDAVRYLLVAELVRLAECIGKEATAKYLQFSFIAANKDPSWRVRHIAAKHLGSFARLCTHPDDLLDVFVALCADEMKETRAVVVEQLGILFLHVVSQEVLAKMCLAVAPLAKDKEPVVRENVANIFYVLLSPNNVVDYTPKQQQALFALLTDKEYVVGRSAMRNLELVAANLGKYLRPGKNVGNSERRNTLSVPLMNRRGRRSKRAMSLPSSAHAGIGTLIPAPVGSVSEKQKERAALVLSGIINQLHIVSDSKNWRTREAVVISIRHFSAALTEEEFMPLVYIIRSLLRDSVSAVRASAVETLSAVANAYGPEWAALMTFELFQKEFAFKSRTPYMWRVVAIQSLSGIIPVVSGLSPMDLRRQELLQQWIRLLRAFSEDDVSNVRLAVAKSLVEHWHWYRACGVHRDILRQCAERLQHDSDVDVLQVAERLHLNALAEEGEKPYKYGVVREGDGVTRRV</sequence>
<dbReference type="EMBL" id="PRFA01000026">
    <property type="protein sequence ID" value="PWU94445.1"/>
    <property type="molecule type" value="Genomic_DNA"/>
</dbReference>
<dbReference type="SUPFAM" id="SSF48371">
    <property type="entry name" value="ARM repeat"/>
    <property type="match status" value="1"/>
</dbReference>
<dbReference type="GO" id="GO:0019888">
    <property type="term" value="F:protein phosphatase regulator activity"/>
    <property type="evidence" value="ECO:0007669"/>
    <property type="project" value="TreeGrafter"/>
</dbReference>
<evidence type="ECO:0000256" key="3">
    <source>
        <dbReference type="SAM" id="MobiDB-lite"/>
    </source>
</evidence>
<dbReference type="VEuPathDB" id="TriTrypDB:BCY84_02039"/>
<protein>
    <recommendedName>
        <fullName evidence="6">Protein phosphatase 2A regulatory subunit</fullName>
    </recommendedName>
</protein>
<evidence type="ECO:0000256" key="2">
    <source>
        <dbReference type="PROSITE-ProRule" id="PRU00103"/>
    </source>
</evidence>
<name>A0A2V2VD52_TRYCR</name>
<reference evidence="4 5" key="1">
    <citation type="journal article" date="2018" name="Microb. Genom.">
        <title>Expanding an expanded genome: long-read sequencing of Trypanosoma cruzi.</title>
        <authorList>
            <person name="Berna L."/>
            <person name="Rodriguez M."/>
            <person name="Chiribao M.L."/>
            <person name="Parodi-Talice A."/>
            <person name="Pita S."/>
            <person name="Rijo G."/>
            <person name="Alvarez-Valin F."/>
            <person name="Robello C."/>
        </authorList>
    </citation>
    <scope>NUCLEOTIDE SEQUENCE [LARGE SCALE GENOMIC DNA]</scope>
    <source>
        <strain evidence="4 5">Dm28c</strain>
    </source>
</reference>
<evidence type="ECO:0000313" key="5">
    <source>
        <dbReference type="Proteomes" id="UP000246121"/>
    </source>
</evidence>
<accession>A0A2V2VD52</accession>
<dbReference type="PANTHER" id="PTHR10648">
    <property type="entry name" value="SERINE/THREONINE-PROTEIN PHOSPHATASE PP2A 65 KDA REGULATORY SUBUNIT"/>
    <property type="match status" value="1"/>
</dbReference>
<dbReference type="GO" id="GO:0000159">
    <property type="term" value="C:protein phosphatase type 2A complex"/>
    <property type="evidence" value="ECO:0007669"/>
    <property type="project" value="TreeGrafter"/>
</dbReference>
<comment type="caution">
    <text evidence="4">The sequence shown here is derived from an EMBL/GenBank/DDBJ whole genome shotgun (WGS) entry which is preliminary data.</text>
</comment>
<evidence type="ECO:0000256" key="1">
    <source>
        <dbReference type="ARBA" id="ARBA00022737"/>
    </source>
</evidence>
<dbReference type="VEuPathDB" id="TriTrypDB:TcCLB.482369.10"/>
<gene>
    <name evidence="4" type="ORF">C4B63_26g275</name>
</gene>
<feature type="repeat" description="HEAT" evidence="2">
    <location>
        <begin position="652"/>
        <end position="685"/>
    </location>
</feature>
<dbReference type="VEuPathDB" id="TriTrypDB:TcG_08062"/>
<dbReference type="VEuPathDB" id="TriTrypDB:C4B63_26g275"/>
<dbReference type="PROSITE" id="PS50077">
    <property type="entry name" value="HEAT_REPEAT"/>
    <property type="match status" value="2"/>
</dbReference>
<dbReference type="GO" id="GO:0005634">
    <property type="term" value="C:nucleus"/>
    <property type="evidence" value="ECO:0007669"/>
    <property type="project" value="TreeGrafter"/>
</dbReference>
<dbReference type="VEuPathDB" id="TriTrypDB:TcCL_ESM03374"/>
<dbReference type="VEuPathDB" id="TriTrypDB:TCDM_03092"/>
<dbReference type="VEuPathDB" id="TriTrypDB:TCSYLVIO_007075"/>
<keyword evidence="1" id="KW-0677">Repeat</keyword>
<dbReference type="InterPro" id="IPR016024">
    <property type="entry name" value="ARM-type_fold"/>
</dbReference>
<evidence type="ECO:0000313" key="4">
    <source>
        <dbReference type="EMBL" id="PWU94445.1"/>
    </source>
</evidence>
<dbReference type="InterPro" id="IPR021133">
    <property type="entry name" value="HEAT_type_2"/>
</dbReference>
<feature type="repeat" description="HEAT" evidence="2">
    <location>
        <begin position="359"/>
        <end position="398"/>
    </location>
</feature>
<dbReference type="VEuPathDB" id="TriTrypDB:C3747_193g70"/>